<dbReference type="AlphaFoldDB" id="A0A7H0VDE7"/>
<evidence type="ECO:0000313" key="1">
    <source>
        <dbReference type="EMBL" id="QNR23745.1"/>
    </source>
</evidence>
<reference evidence="1 2" key="1">
    <citation type="submission" date="2020-08" db="EMBL/GenBank/DDBJ databases">
        <title>Croceimicrobium hydrocarbonivorans gen. nov., sp. nov., a novel marine bacterium isolated from a bacterial consortium that degrades polyethylene terephthalate.</title>
        <authorList>
            <person name="Liu R."/>
        </authorList>
    </citation>
    <scope>NUCLEOTIDE SEQUENCE [LARGE SCALE GENOMIC DNA]</scope>
    <source>
        <strain evidence="1 2">A20-9</strain>
    </source>
</reference>
<dbReference type="Proteomes" id="UP000516305">
    <property type="component" value="Chromosome"/>
</dbReference>
<dbReference type="RefSeq" id="WP_210758280.1">
    <property type="nucleotide sequence ID" value="NZ_CP060139.1"/>
</dbReference>
<dbReference type="KEGG" id="chyd:H4K34_15405"/>
<dbReference type="PROSITE" id="PS51257">
    <property type="entry name" value="PROKAR_LIPOPROTEIN"/>
    <property type="match status" value="1"/>
</dbReference>
<evidence type="ECO:0008006" key="3">
    <source>
        <dbReference type="Google" id="ProtNLM"/>
    </source>
</evidence>
<gene>
    <name evidence="1" type="ORF">H4K34_15405</name>
</gene>
<evidence type="ECO:0000313" key="2">
    <source>
        <dbReference type="Proteomes" id="UP000516305"/>
    </source>
</evidence>
<proteinExistence type="predicted"/>
<organism evidence="1 2">
    <name type="scientific">Croceimicrobium hydrocarbonivorans</name>
    <dbReference type="NCBI Taxonomy" id="2761580"/>
    <lineage>
        <taxon>Bacteria</taxon>
        <taxon>Pseudomonadati</taxon>
        <taxon>Bacteroidota</taxon>
        <taxon>Flavobacteriia</taxon>
        <taxon>Flavobacteriales</taxon>
        <taxon>Owenweeksiaceae</taxon>
        <taxon>Croceimicrobium</taxon>
    </lineage>
</organism>
<keyword evidence="2" id="KW-1185">Reference proteome</keyword>
<accession>A0A7H0VDE7</accession>
<sequence>MRKTAFSLLIALFTLSACTRDKGEISFRMKYEANYLVESSVGINVPFTLQTPPVQSNSEQAFRNNNTNASLVSSITMDYAQFAITAPENSDFSFLESVKLIIKADGLEDKTLAELDPVPANAGNTIVLSTSKANFKEYLLKDQFTLSLETVTDEFRSEDQEFRFNGEFLVKADVLN</sequence>
<dbReference type="EMBL" id="CP060139">
    <property type="protein sequence ID" value="QNR23745.1"/>
    <property type="molecule type" value="Genomic_DNA"/>
</dbReference>
<protein>
    <recommendedName>
        <fullName evidence="3">Lipoprotein</fullName>
    </recommendedName>
</protein>
<name>A0A7H0VDE7_9FLAO</name>